<evidence type="ECO:0000313" key="2">
    <source>
        <dbReference type="Proteomes" id="UP001607303"/>
    </source>
</evidence>
<proteinExistence type="predicted"/>
<accession>A0ABD2B4R2</accession>
<protein>
    <submittedName>
        <fullName evidence="1">Uncharacterized protein</fullName>
    </submittedName>
</protein>
<reference evidence="1 2" key="1">
    <citation type="journal article" date="2024" name="Ann. Entomol. Soc. Am.">
        <title>Genomic analyses of the southern and eastern yellowjacket wasps (Hymenoptera: Vespidae) reveal evolutionary signatures of social life.</title>
        <authorList>
            <person name="Catto M.A."/>
            <person name="Caine P.B."/>
            <person name="Orr S.E."/>
            <person name="Hunt B.G."/>
            <person name="Goodisman M.A.D."/>
        </authorList>
    </citation>
    <scope>NUCLEOTIDE SEQUENCE [LARGE SCALE GENOMIC DNA]</scope>
    <source>
        <strain evidence="1">232</strain>
        <tissue evidence="1">Head and thorax</tissue>
    </source>
</reference>
<dbReference type="AlphaFoldDB" id="A0ABD2B4R2"/>
<gene>
    <name evidence="1" type="ORF">V1477_016990</name>
</gene>
<evidence type="ECO:0000313" key="1">
    <source>
        <dbReference type="EMBL" id="KAL2727714.1"/>
    </source>
</evidence>
<dbReference type="Proteomes" id="UP001607303">
    <property type="component" value="Unassembled WGS sequence"/>
</dbReference>
<comment type="caution">
    <text evidence="1">The sequence shown here is derived from an EMBL/GenBank/DDBJ whole genome shotgun (WGS) entry which is preliminary data.</text>
</comment>
<name>A0ABD2B4R2_VESMC</name>
<keyword evidence="2" id="KW-1185">Reference proteome</keyword>
<dbReference type="EMBL" id="JAYRBN010000100">
    <property type="protein sequence ID" value="KAL2727714.1"/>
    <property type="molecule type" value="Genomic_DNA"/>
</dbReference>
<sequence>MKDKEDDRMQQTRSRSNSRFLFSANRRILQSVGSAVLKDENYSLIASKLNELTCKEPPPFEKVLDLNPFRKRDPAAATVVTPVEPGSYHQEAET</sequence>
<organism evidence="1 2">
    <name type="scientific">Vespula maculifrons</name>
    <name type="common">Eastern yellow jacket</name>
    <name type="synonym">Wasp</name>
    <dbReference type="NCBI Taxonomy" id="7453"/>
    <lineage>
        <taxon>Eukaryota</taxon>
        <taxon>Metazoa</taxon>
        <taxon>Ecdysozoa</taxon>
        <taxon>Arthropoda</taxon>
        <taxon>Hexapoda</taxon>
        <taxon>Insecta</taxon>
        <taxon>Pterygota</taxon>
        <taxon>Neoptera</taxon>
        <taxon>Endopterygota</taxon>
        <taxon>Hymenoptera</taxon>
        <taxon>Apocrita</taxon>
        <taxon>Aculeata</taxon>
        <taxon>Vespoidea</taxon>
        <taxon>Vespidae</taxon>
        <taxon>Vespinae</taxon>
        <taxon>Vespula</taxon>
    </lineage>
</organism>